<reference evidence="4 5" key="1">
    <citation type="submission" date="2018-05" db="EMBL/GenBank/DDBJ databases">
        <authorList>
            <person name="Datahose"/>
        </authorList>
    </citation>
    <scope>NUCLEOTIDE SEQUENCE</scope>
</reference>
<dbReference type="InterPro" id="IPR036322">
    <property type="entry name" value="WD40_repeat_dom_sf"/>
</dbReference>
<protein>
    <submittedName>
        <fullName evidence="4">Uncharacterized protein</fullName>
    </submittedName>
</protein>
<dbReference type="SUPFAM" id="SSF50978">
    <property type="entry name" value="WD40 repeat-like"/>
    <property type="match status" value="1"/>
</dbReference>
<dbReference type="GO" id="GO:0006886">
    <property type="term" value="P:intracellular protein transport"/>
    <property type="evidence" value="ECO:0007669"/>
    <property type="project" value="TreeGrafter"/>
</dbReference>
<dbReference type="InterPro" id="IPR050844">
    <property type="entry name" value="Coatomer_complex_subunit"/>
</dbReference>
<dbReference type="PANTHER" id="PTHR19876">
    <property type="entry name" value="COATOMER"/>
    <property type="match status" value="1"/>
</dbReference>
<evidence type="ECO:0000256" key="1">
    <source>
        <dbReference type="ARBA" id="ARBA00004347"/>
    </source>
</evidence>
<keyword evidence="5" id="KW-1185">Reference proteome</keyword>
<dbReference type="AlphaFoldDB" id="A0AAX7T6B4"/>
<evidence type="ECO:0000313" key="4">
    <source>
        <dbReference type="Ensembl" id="ENSACLP00000049771.1"/>
    </source>
</evidence>
<dbReference type="Proteomes" id="UP000265100">
    <property type="component" value="Chromosome 18"/>
</dbReference>
<dbReference type="PANTHER" id="PTHR19876:SF2">
    <property type="entry name" value="COATOMER SUBUNIT BETA"/>
    <property type="match status" value="1"/>
</dbReference>
<name>A0AAX7T6B4_ASTCA</name>
<sequence>MLWLDIKRRLTARSDRVKSVDLHPTEPWMLASLYNGSVCVWNHETQFKMLWIL</sequence>
<gene>
    <name evidence="4" type="primary">COPB2</name>
</gene>
<comment type="subcellular location">
    <subcellularLocation>
        <location evidence="1">Cytoplasmic vesicle</location>
        <location evidence="1">COPI-coated vesicle membrane</location>
        <topology evidence="1">Peripheral membrane protein</topology>
        <orientation evidence="1">Cytoplasmic side</orientation>
    </subcellularLocation>
</comment>
<dbReference type="Ensembl" id="ENSACLT00000052513.1">
    <property type="protein sequence ID" value="ENSACLP00000049771.1"/>
    <property type="gene ID" value="ENSACLG00000006378.2"/>
</dbReference>
<reference evidence="4" key="4">
    <citation type="submission" date="2025-09" db="UniProtKB">
        <authorList>
            <consortium name="Ensembl"/>
        </authorList>
    </citation>
    <scope>IDENTIFICATION</scope>
</reference>
<keyword evidence="3" id="KW-0677">Repeat</keyword>
<dbReference type="GO" id="GO:0030126">
    <property type="term" value="C:COPI vesicle coat"/>
    <property type="evidence" value="ECO:0007669"/>
    <property type="project" value="TreeGrafter"/>
</dbReference>
<dbReference type="GO" id="GO:0006888">
    <property type="term" value="P:endoplasmic reticulum to Golgi vesicle-mediated transport"/>
    <property type="evidence" value="ECO:0007669"/>
    <property type="project" value="TreeGrafter"/>
</dbReference>
<dbReference type="GO" id="GO:0006890">
    <property type="term" value="P:retrograde vesicle-mediated transport, Golgi to endoplasmic reticulum"/>
    <property type="evidence" value="ECO:0007669"/>
    <property type="project" value="TreeGrafter"/>
</dbReference>
<organism evidence="4 5">
    <name type="scientific">Astatotilapia calliptera</name>
    <name type="common">Eastern happy</name>
    <name type="synonym">Chromis callipterus</name>
    <dbReference type="NCBI Taxonomy" id="8154"/>
    <lineage>
        <taxon>Eukaryota</taxon>
        <taxon>Metazoa</taxon>
        <taxon>Chordata</taxon>
        <taxon>Craniata</taxon>
        <taxon>Vertebrata</taxon>
        <taxon>Euteleostomi</taxon>
        <taxon>Actinopterygii</taxon>
        <taxon>Neopterygii</taxon>
        <taxon>Teleostei</taxon>
        <taxon>Neoteleostei</taxon>
        <taxon>Acanthomorphata</taxon>
        <taxon>Ovalentaria</taxon>
        <taxon>Cichlomorphae</taxon>
        <taxon>Cichliformes</taxon>
        <taxon>Cichlidae</taxon>
        <taxon>African cichlids</taxon>
        <taxon>Pseudocrenilabrinae</taxon>
        <taxon>Haplochromini</taxon>
        <taxon>Astatotilapia</taxon>
    </lineage>
</organism>
<dbReference type="GeneTree" id="ENSGT00900000141083"/>
<accession>A0AAX7T6B4</accession>
<proteinExistence type="predicted"/>
<evidence type="ECO:0000256" key="2">
    <source>
        <dbReference type="ARBA" id="ARBA00022574"/>
    </source>
</evidence>
<dbReference type="GO" id="GO:0006891">
    <property type="term" value="P:intra-Golgi vesicle-mediated transport"/>
    <property type="evidence" value="ECO:0007669"/>
    <property type="project" value="TreeGrafter"/>
</dbReference>
<reference evidence="4" key="3">
    <citation type="submission" date="2025-08" db="UniProtKB">
        <authorList>
            <consortium name="Ensembl"/>
        </authorList>
    </citation>
    <scope>IDENTIFICATION</scope>
</reference>
<evidence type="ECO:0000256" key="3">
    <source>
        <dbReference type="ARBA" id="ARBA00022737"/>
    </source>
</evidence>
<reference evidence="5" key="2">
    <citation type="submission" date="2023-03" db="EMBL/GenBank/DDBJ databases">
        <authorList>
            <consortium name="Wellcome Sanger Institute Data Sharing"/>
        </authorList>
    </citation>
    <scope>NUCLEOTIDE SEQUENCE [LARGE SCALE GENOMIC DNA]</scope>
</reference>
<dbReference type="InterPro" id="IPR015943">
    <property type="entry name" value="WD40/YVTN_repeat-like_dom_sf"/>
</dbReference>
<evidence type="ECO:0000313" key="5">
    <source>
        <dbReference type="Proteomes" id="UP000265100"/>
    </source>
</evidence>
<dbReference type="Gene3D" id="2.130.10.10">
    <property type="entry name" value="YVTN repeat-like/Quinoprotein amine dehydrogenase"/>
    <property type="match status" value="1"/>
</dbReference>
<keyword evidence="2" id="KW-0853">WD repeat</keyword>